<dbReference type="PANTHER" id="PTHR36439">
    <property type="entry name" value="BLL4334 PROTEIN"/>
    <property type="match status" value="1"/>
</dbReference>
<evidence type="ECO:0000313" key="2">
    <source>
        <dbReference type="Proteomes" id="UP001501442"/>
    </source>
</evidence>
<dbReference type="PIRSF" id="PIRSF008502">
    <property type="entry name" value="UCP008502"/>
    <property type="match status" value="1"/>
</dbReference>
<accession>A0ABP8U148</accession>
<dbReference type="Pfam" id="PF08002">
    <property type="entry name" value="DUF1697"/>
    <property type="match status" value="1"/>
</dbReference>
<gene>
    <name evidence="1" type="ORF">GCM10023196_009570</name>
</gene>
<keyword evidence="2" id="KW-1185">Reference proteome</keyword>
<dbReference type="Proteomes" id="UP001501442">
    <property type="component" value="Unassembled WGS sequence"/>
</dbReference>
<organism evidence="1 2">
    <name type="scientific">Actinoallomurus vinaceus</name>
    <dbReference type="NCBI Taxonomy" id="1080074"/>
    <lineage>
        <taxon>Bacteria</taxon>
        <taxon>Bacillati</taxon>
        <taxon>Actinomycetota</taxon>
        <taxon>Actinomycetes</taxon>
        <taxon>Streptosporangiales</taxon>
        <taxon>Thermomonosporaceae</taxon>
        <taxon>Actinoallomurus</taxon>
    </lineage>
</organism>
<dbReference type="PANTHER" id="PTHR36439:SF1">
    <property type="entry name" value="DUF1697 DOMAIN-CONTAINING PROTEIN"/>
    <property type="match status" value="1"/>
</dbReference>
<dbReference type="RefSeq" id="WP_345429363.1">
    <property type="nucleotide sequence ID" value="NZ_BAABHK010000001.1"/>
</dbReference>
<sequence length="176" mass="19106">MVRYVALLRGVNVGRDTKVAMADFKDVLAGLGHTDVRTHLNSGNAVFTAPEAPAEEIAAAIEDGLAAALGRTVPVMVRTADELRAIVENNPLEVRDPAKFAVAFLAEPPDHERLRALDPAEFAPEELGLGEKDLYFYFPNGLGRAKLPPILARRLGLQATVRNWNTVTRLLELAEG</sequence>
<comment type="caution">
    <text evidence="1">The sequence shown here is derived from an EMBL/GenBank/DDBJ whole genome shotgun (WGS) entry which is preliminary data.</text>
</comment>
<evidence type="ECO:0000313" key="1">
    <source>
        <dbReference type="EMBL" id="GAA4621430.1"/>
    </source>
</evidence>
<dbReference type="InterPro" id="IPR012545">
    <property type="entry name" value="DUF1697"/>
</dbReference>
<protein>
    <submittedName>
        <fullName evidence="1">DUF1697 domain-containing protein</fullName>
    </submittedName>
</protein>
<proteinExistence type="predicted"/>
<reference evidence="2" key="1">
    <citation type="journal article" date="2019" name="Int. J. Syst. Evol. Microbiol.">
        <title>The Global Catalogue of Microorganisms (GCM) 10K type strain sequencing project: providing services to taxonomists for standard genome sequencing and annotation.</title>
        <authorList>
            <consortium name="The Broad Institute Genomics Platform"/>
            <consortium name="The Broad Institute Genome Sequencing Center for Infectious Disease"/>
            <person name="Wu L."/>
            <person name="Ma J."/>
        </authorList>
    </citation>
    <scope>NUCLEOTIDE SEQUENCE [LARGE SCALE GENOMIC DNA]</scope>
    <source>
        <strain evidence="2">JCM 17939</strain>
    </source>
</reference>
<dbReference type="SUPFAM" id="SSF160379">
    <property type="entry name" value="SP0830-like"/>
    <property type="match status" value="1"/>
</dbReference>
<dbReference type="EMBL" id="BAABHK010000001">
    <property type="protein sequence ID" value="GAA4621430.1"/>
    <property type="molecule type" value="Genomic_DNA"/>
</dbReference>
<dbReference type="Gene3D" id="3.30.70.1280">
    <property type="entry name" value="SP0830-like domains"/>
    <property type="match status" value="1"/>
</dbReference>
<name>A0ABP8U148_9ACTN</name>